<dbReference type="AlphaFoldDB" id="A0A9P6DZH9"/>
<feature type="region of interest" description="Disordered" evidence="1">
    <location>
        <begin position="441"/>
        <end position="501"/>
    </location>
</feature>
<feature type="region of interest" description="Disordered" evidence="1">
    <location>
        <begin position="630"/>
        <end position="656"/>
    </location>
</feature>
<gene>
    <name evidence="2" type="ORF">BS47DRAFT_1380777</name>
</gene>
<feature type="region of interest" description="Disordered" evidence="1">
    <location>
        <begin position="317"/>
        <end position="428"/>
    </location>
</feature>
<comment type="caution">
    <text evidence="2">The sequence shown here is derived from an EMBL/GenBank/DDBJ whole genome shotgun (WGS) entry which is preliminary data.</text>
</comment>
<reference evidence="2" key="1">
    <citation type="journal article" date="2020" name="Nat. Commun.">
        <title>Large-scale genome sequencing of mycorrhizal fungi provides insights into the early evolution of symbiotic traits.</title>
        <authorList>
            <person name="Miyauchi S."/>
            <person name="Kiss E."/>
            <person name="Kuo A."/>
            <person name="Drula E."/>
            <person name="Kohler A."/>
            <person name="Sanchez-Garcia M."/>
            <person name="Morin E."/>
            <person name="Andreopoulos B."/>
            <person name="Barry K.W."/>
            <person name="Bonito G."/>
            <person name="Buee M."/>
            <person name="Carver A."/>
            <person name="Chen C."/>
            <person name="Cichocki N."/>
            <person name="Clum A."/>
            <person name="Culley D."/>
            <person name="Crous P.W."/>
            <person name="Fauchery L."/>
            <person name="Girlanda M."/>
            <person name="Hayes R.D."/>
            <person name="Keri Z."/>
            <person name="LaButti K."/>
            <person name="Lipzen A."/>
            <person name="Lombard V."/>
            <person name="Magnuson J."/>
            <person name="Maillard F."/>
            <person name="Murat C."/>
            <person name="Nolan M."/>
            <person name="Ohm R.A."/>
            <person name="Pangilinan J."/>
            <person name="Pereira M.F."/>
            <person name="Perotto S."/>
            <person name="Peter M."/>
            <person name="Pfister S."/>
            <person name="Riley R."/>
            <person name="Sitrit Y."/>
            <person name="Stielow J.B."/>
            <person name="Szollosi G."/>
            <person name="Zifcakova L."/>
            <person name="Stursova M."/>
            <person name="Spatafora J.W."/>
            <person name="Tedersoo L."/>
            <person name="Vaario L.M."/>
            <person name="Yamada A."/>
            <person name="Yan M."/>
            <person name="Wang P."/>
            <person name="Xu J."/>
            <person name="Bruns T."/>
            <person name="Baldrian P."/>
            <person name="Vilgalys R."/>
            <person name="Dunand C."/>
            <person name="Henrissat B."/>
            <person name="Grigoriev I.V."/>
            <person name="Hibbett D."/>
            <person name="Nagy L.G."/>
            <person name="Martin F.M."/>
        </authorList>
    </citation>
    <scope>NUCLEOTIDE SEQUENCE</scope>
    <source>
        <strain evidence="2">UP504</strain>
    </source>
</reference>
<feature type="compositionally biased region" description="Basic and acidic residues" evidence="1">
    <location>
        <begin position="64"/>
        <end position="83"/>
    </location>
</feature>
<dbReference type="OrthoDB" id="3261862at2759"/>
<proteinExistence type="predicted"/>
<feature type="compositionally biased region" description="Low complexity" evidence="1">
    <location>
        <begin position="96"/>
        <end position="105"/>
    </location>
</feature>
<evidence type="ECO:0000256" key="1">
    <source>
        <dbReference type="SAM" id="MobiDB-lite"/>
    </source>
</evidence>
<organism evidence="2 3">
    <name type="scientific">Hydnum rufescens UP504</name>
    <dbReference type="NCBI Taxonomy" id="1448309"/>
    <lineage>
        <taxon>Eukaryota</taxon>
        <taxon>Fungi</taxon>
        <taxon>Dikarya</taxon>
        <taxon>Basidiomycota</taxon>
        <taxon>Agaricomycotina</taxon>
        <taxon>Agaricomycetes</taxon>
        <taxon>Cantharellales</taxon>
        <taxon>Hydnaceae</taxon>
        <taxon>Hydnum</taxon>
    </lineage>
</organism>
<feature type="compositionally biased region" description="Low complexity" evidence="1">
    <location>
        <begin position="1"/>
        <end position="19"/>
    </location>
</feature>
<feature type="compositionally biased region" description="Polar residues" evidence="1">
    <location>
        <begin position="545"/>
        <end position="562"/>
    </location>
</feature>
<evidence type="ECO:0000313" key="2">
    <source>
        <dbReference type="EMBL" id="KAF9517029.1"/>
    </source>
</evidence>
<evidence type="ECO:0000313" key="3">
    <source>
        <dbReference type="Proteomes" id="UP000886523"/>
    </source>
</evidence>
<feature type="region of interest" description="Disordered" evidence="1">
    <location>
        <begin position="1"/>
        <end position="139"/>
    </location>
</feature>
<sequence>MSANYSRPSAPSIRSVSSSHSERLPPRQEAVPAKIRHSPEPPNGMARSRLERIGTVSVSSEDFEGPRTAHDARPQDTRLDRVRASTWTQTSGATVSSSLYPPSSSEATGTESPPDPTTPTESSVAEAVHNDENDENEEDDVYNRYHQLDPDDVSYRLRLLVRNNYYLPPAHSKPLHASLRQGTTHAASPSKSSSPTIMGLFRLGSSKPRGISTALHPLFPKLSIADHKGQGDQSIPPNIHKDTMVDPTGVVDLPAYAFEPQASIGNVLGRQSMGADALVEFLPSSRLRCDVQDEAWRRALLTEAVDHSMSSIPDVVGNTPSDALRSVPPSPVRATSHADIGRPIIRPGDPTLSTFSAGPEDSLSMSPDTSPAALRGPRGIERGGLPGRTKMDDIQMHPLPPPPRKKPKTPPTRNAAADSVQFTAAMPRQTIRKTLSTPLLSEAYGPLSPPPLPSPSSDALDPRMSTLGVVLPSRDTDESLSSGSHYSENEDPGSPSIPRASFASVDDSMVFSNRPSLTASHLSHISSAFGGPPSPSLFPRASIAPSRTDSVSNRSSLAQRRAQSPRALTLSPGSNLLRPSDTVQEQDEKTPTIAVAAYGLDSEHGAVPLAVNFLSGAISNSPGTKTPRIAAHPITGSQDHESATSNVEANSAPSDAVSTWARDQGQQDLDGKRALDGLLKLHIEAEKDHMRRIASNLRK</sequence>
<accession>A0A9P6DZH9</accession>
<feature type="compositionally biased region" description="Polar residues" evidence="1">
    <location>
        <begin position="643"/>
        <end position="656"/>
    </location>
</feature>
<feature type="region of interest" description="Disordered" evidence="1">
    <location>
        <begin position="536"/>
        <end position="588"/>
    </location>
</feature>
<dbReference type="EMBL" id="MU128935">
    <property type="protein sequence ID" value="KAF9517029.1"/>
    <property type="molecule type" value="Genomic_DNA"/>
</dbReference>
<name>A0A9P6DZH9_9AGAM</name>
<dbReference type="Proteomes" id="UP000886523">
    <property type="component" value="Unassembled WGS sequence"/>
</dbReference>
<feature type="compositionally biased region" description="Polar residues" evidence="1">
    <location>
        <begin position="85"/>
        <end position="95"/>
    </location>
</feature>
<keyword evidence="3" id="KW-1185">Reference proteome</keyword>
<protein>
    <submittedName>
        <fullName evidence="2">Uncharacterized protein</fullName>
    </submittedName>
</protein>